<feature type="chain" id="PRO_5006596933" evidence="1">
    <location>
        <begin position="17"/>
        <end position="139"/>
    </location>
</feature>
<evidence type="ECO:0000313" key="4">
    <source>
        <dbReference type="Proteomes" id="UP000060787"/>
    </source>
</evidence>
<dbReference type="SUPFAM" id="SSF54427">
    <property type="entry name" value="NTF2-like"/>
    <property type="match status" value="1"/>
</dbReference>
<name>A0A0S2FCJ8_LYSAN</name>
<dbReference type="KEGG" id="lab:LA76x_3160"/>
<gene>
    <name evidence="3" type="ORF">LA76x_3160</name>
</gene>
<evidence type="ECO:0000256" key="1">
    <source>
        <dbReference type="SAM" id="SignalP"/>
    </source>
</evidence>
<dbReference type="Proteomes" id="UP000060787">
    <property type="component" value="Chromosome"/>
</dbReference>
<keyword evidence="1" id="KW-0732">Signal</keyword>
<protein>
    <submittedName>
        <fullName evidence="3">SnoaL-like domain protein</fullName>
    </submittedName>
</protein>
<dbReference type="InterPro" id="IPR027843">
    <property type="entry name" value="DUF4440"/>
</dbReference>
<dbReference type="Gene3D" id="3.10.450.50">
    <property type="match status" value="1"/>
</dbReference>
<dbReference type="PATRIC" id="fig|84531.8.peg.3170"/>
<feature type="domain" description="DUF4440" evidence="2">
    <location>
        <begin position="24"/>
        <end position="128"/>
    </location>
</feature>
<dbReference type="EMBL" id="CP011129">
    <property type="protein sequence ID" value="ALN81288.1"/>
    <property type="molecule type" value="Genomic_DNA"/>
</dbReference>
<dbReference type="InterPro" id="IPR032710">
    <property type="entry name" value="NTF2-like_dom_sf"/>
</dbReference>
<accession>A0A0S2FCJ8</accession>
<evidence type="ECO:0000313" key="3">
    <source>
        <dbReference type="EMBL" id="ALN81288.1"/>
    </source>
</evidence>
<feature type="signal peptide" evidence="1">
    <location>
        <begin position="1"/>
        <end position="16"/>
    </location>
</feature>
<sequence>MKLVVLLALLTAPAFATDLPSDLAEAVAAYDRAQIRNDTDALTQLVEDDYVLVNSNASVENKQQFLADFHLPGFKIEPYVLQERVQKVWGDGAVIGGLLHLSWTQDGRHQTRKLRVSYVWAKRNGRWRATYGQVTRVPE</sequence>
<dbReference type="AlphaFoldDB" id="A0A0S2FCJ8"/>
<proteinExistence type="predicted"/>
<reference evidence="3 4" key="1">
    <citation type="journal article" date="2015" name="BMC Genomics">
        <title>Comparative genomics and metabolic profiling of the genus Lysobacter.</title>
        <authorList>
            <person name="de Bruijn I."/>
            <person name="Cheng X."/>
            <person name="de Jager V."/>
            <person name="Exposito R.G."/>
            <person name="Watrous J."/>
            <person name="Patel N."/>
            <person name="Postma J."/>
            <person name="Dorrestein P.C."/>
            <person name="Kobayashi D."/>
            <person name="Raaijmakers J.M."/>
        </authorList>
    </citation>
    <scope>NUCLEOTIDE SEQUENCE [LARGE SCALE GENOMIC DNA]</scope>
    <source>
        <strain evidence="3 4">76</strain>
    </source>
</reference>
<dbReference type="RefSeq" id="WP_057918381.1">
    <property type="nucleotide sequence ID" value="NZ_CP011129.1"/>
</dbReference>
<organism evidence="3 4">
    <name type="scientific">Lysobacter antibioticus</name>
    <dbReference type="NCBI Taxonomy" id="84531"/>
    <lineage>
        <taxon>Bacteria</taxon>
        <taxon>Pseudomonadati</taxon>
        <taxon>Pseudomonadota</taxon>
        <taxon>Gammaproteobacteria</taxon>
        <taxon>Lysobacterales</taxon>
        <taxon>Lysobacteraceae</taxon>
        <taxon>Lysobacter</taxon>
    </lineage>
</organism>
<keyword evidence="4" id="KW-1185">Reference proteome</keyword>
<evidence type="ECO:0000259" key="2">
    <source>
        <dbReference type="Pfam" id="PF14534"/>
    </source>
</evidence>
<dbReference type="Pfam" id="PF14534">
    <property type="entry name" value="DUF4440"/>
    <property type="match status" value="1"/>
</dbReference>